<gene>
    <name evidence="9" type="ORF">BleG1_0650</name>
</gene>
<reference evidence="9 10" key="1">
    <citation type="journal article" date="2014" name="Gene">
        <title>A comparative genomic analysis of the alkalitolerant soil bacterium Bacillus lehensis G1.</title>
        <authorList>
            <person name="Noor Y.M."/>
            <person name="Samsulrizal N.H."/>
            <person name="Jema'on N.A."/>
            <person name="Low K.O."/>
            <person name="Ramli A.N."/>
            <person name="Alias N.I."/>
            <person name="Damis S.I."/>
            <person name="Fuzi S.F."/>
            <person name="Isa M.N."/>
            <person name="Murad A.M."/>
            <person name="Raih M.F."/>
            <person name="Bakar F.D."/>
            <person name="Najimudin N."/>
            <person name="Mahadi N.M."/>
            <person name="Illias R.M."/>
        </authorList>
    </citation>
    <scope>NUCLEOTIDE SEQUENCE [LARGE SCALE GENOMIC DNA]</scope>
    <source>
        <strain evidence="9 10">G1</strain>
    </source>
</reference>
<keyword evidence="4" id="KW-1003">Cell membrane</keyword>
<dbReference type="Gene3D" id="1.20.1530.20">
    <property type="match status" value="1"/>
</dbReference>
<feature type="transmembrane region" description="Helical" evidence="8">
    <location>
        <begin position="190"/>
        <end position="214"/>
    </location>
</feature>
<comment type="subcellular location">
    <subcellularLocation>
        <location evidence="1">Cell membrane</location>
        <topology evidence="1">Multi-pass membrane protein</topology>
    </subcellularLocation>
</comment>
<feature type="transmembrane region" description="Helical" evidence="8">
    <location>
        <begin position="282"/>
        <end position="304"/>
    </location>
</feature>
<dbReference type="PANTHER" id="PTHR36838:SF1">
    <property type="entry name" value="SLR1864 PROTEIN"/>
    <property type="match status" value="1"/>
</dbReference>
<name>A0A060LY89_9BACI</name>
<dbReference type="InterPro" id="IPR004776">
    <property type="entry name" value="Mem_transp_PIN-like"/>
</dbReference>
<evidence type="ECO:0000313" key="10">
    <source>
        <dbReference type="Proteomes" id="UP000027142"/>
    </source>
</evidence>
<dbReference type="eggNOG" id="COG0679">
    <property type="taxonomic scope" value="Bacteria"/>
</dbReference>
<feature type="transmembrane region" description="Helical" evidence="8">
    <location>
        <begin position="156"/>
        <end position="178"/>
    </location>
</feature>
<evidence type="ECO:0000256" key="8">
    <source>
        <dbReference type="SAM" id="Phobius"/>
    </source>
</evidence>
<evidence type="ECO:0000256" key="5">
    <source>
        <dbReference type="ARBA" id="ARBA00022692"/>
    </source>
</evidence>
<sequence length="305" mass="33482">MFGAIFLEVIFPILVLMALGLLLQRQYEFKLKPFSTLLTVCFMPASIFLNLYYVDIDLIVLSQILGYLLLFTLVMILFSTAITKILHLSGSEAAVLKNSVSLMNSGNYGLPVSQMIFSANPLGVTIQIFVLIFQNLLTYSYGLYNLLSATKSFKGILLSFLKMPIIHALILGLLFQLFRIPLPSFIETPLSYLANGFIALALILLGAQLATIQFGLFHRVVLFSIIGRLLVGPSVALGIIVLLNLDGIVAQSLFIASSFPTSRNTATLALQYNIEPELHAQVVLYTTLFSCLTVTGVIALSTVLF</sequence>
<evidence type="ECO:0000256" key="4">
    <source>
        <dbReference type="ARBA" id="ARBA00022475"/>
    </source>
</evidence>
<dbReference type="Pfam" id="PF03547">
    <property type="entry name" value="Mem_trans"/>
    <property type="match status" value="1"/>
</dbReference>
<comment type="similarity">
    <text evidence="2">Belongs to the auxin efflux carrier (TC 2.A.69) family.</text>
</comment>
<protein>
    <submittedName>
        <fullName evidence="9">Auxin efflux carrier</fullName>
    </submittedName>
</protein>
<evidence type="ECO:0000256" key="7">
    <source>
        <dbReference type="ARBA" id="ARBA00023136"/>
    </source>
</evidence>
<feature type="transmembrane region" description="Helical" evidence="8">
    <location>
        <begin position="122"/>
        <end position="144"/>
    </location>
</feature>
<keyword evidence="10" id="KW-1185">Reference proteome</keyword>
<dbReference type="GO" id="GO:0055085">
    <property type="term" value="P:transmembrane transport"/>
    <property type="evidence" value="ECO:0007669"/>
    <property type="project" value="InterPro"/>
</dbReference>
<organism evidence="9 10">
    <name type="scientific">Shouchella lehensis G1</name>
    <dbReference type="NCBI Taxonomy" id="1246626"/>
    <lineage>
        <taxon>Bacteria</taxon>
        <taxon>Bacillati</taxon>
        <taxon>Bacillota</taxon>
        <taxon>Bacilli</taxon>
        <taxon>Bacillales</taxon>
        <taxon>Bacillaceae</taxon>
        <taxon>Shouchella</taxon>
    </lineage>
</organism>
<dbReference type="KEGG" id="ble:BleG1_0650"/>
<feature type="transmembrane region" description="Helical" evidence="8">
    <location>
        <begin position="220"/>
        <end position="245"/>
    </location>
</feature>
<dbReference type="HOGENOM" id="CLU_056175_4_0_9"/>
<dbReference type="RefSeq" id="WP_038477085.1">
    <property type="nucleotide sequence ID" value="NZ_CP003923.1"/>
</dbReference>
<keyword evidence="5 8" id="KW-0812">Transmembrane</keyword>
<keyword evidence="7 8" id="KW-0472">Membrane</keyword>
<evidence type="ECO:0000256" key="1">
    <source>
        <dbReference type="ARBA" id="ARBA00004651"/>
    </source>
</evidence>
<feature type="transmembrane region" description="Helical" evidence="8">
    <location>
        <begin position="35"/>
        <end position="53"/>
    </location>
</feature>
<evidence type="ECO:0000313" key="9">
    <source>
        <dbReference type="EMBL" id="AIC93258.1"/>
    </source>
</evidence>
<feature type="transmembrane region" description="Helical" evidence="8">
    <location>
        <begin position="59"/>
        <end position="78"/>
    </location>
</feature>
<evidence type="ECO:0000256" key="3">
    <source>
        <dbReference type="ARBA" id="ARBA00022448"/>
    </source>
</evidence>
<dbReference type="AlphaFoldDB" id="A0A060LY89"/>
<keyword evidence="3" id="KW-0813">Transport</keyword>
<dbReference type="Proteomes" id="UP000027142">
    <property type="component" value="Chromosome"/>
</dbReference>
<evidence type="ECO:0000256" key="2">
    <source>
        <dbReference type="ARBA" id="ARBA00010145"/>
    </source>
</evidence>
<dbReference type="PANTHER" id="PTHR36838">
    <property type="entry name" value="AUXIN EFFLUX CARRIER FAMILY PROTEIN"/>
    <property type="match status" value="1"/>
</dbReference>
<dbReference type="InterPro" id="IPR038770">
    <property type="entry name" value="Na+/solute_symporter_sf"/>
</dbReference>
<dbReference type="OrthoDB" id="527159at2"/>
<evidence type="ECO:0000256" key="6">
    <source>
        <dbReference type="ARBA" id="ARBA00022989"/>
    </source>
</evidence>
<proteinExistence type="inferred from homology"/>
<dbReference type="STRING" id="1246626.BleG1_0650"/>
<dbReference type="GO" id="GO:0005886">
    <property type="term" value="C:plasma membrane"/>
    <property type="evidence" value="ECO:0007669"/>
    <property type="project" value="UniProtKB-SubCell"/>
</dbReference>
<accession>A0A060LY89</accession>
<dbReference type="PATRIC" id="fig|1246626.3.peg.646"/>
<keyword evidence="6 8" id="KW-1133">Transmembrane helix</keyword>
<feature type="transmembrane region" description="Helical" evidence="8">
    <location>
        <begin position="6"/>
        <end position="23"/>
    </location>
</feature>
<dbReference type="EMBL" id="CP003923">
    <property type="protein sequence ID" value="AIC93258.1"/>
    <property type="molecule type" value="Genomic_DNA"/>
</dbReference>